<dbReference type="EMBL" id="KI691202">
    <property type="protein sequence ID" value="ETM53796.1"/>
    <property type="molecule type" value="Genomic_DNA"/>
</dbReference>
<sequence>MVVAKTLEALLEPDLEPEAELIAMMTSVAFLAPRTTSRASPETSKAVLESVQFLRQERQVYVQDQYM</sequence>
<name>W2NZ31_PHYNI</name>
<accession>W2NZ31</accession>
<dbReference type="AlphaFoldDB" id="W2NZ31"/>
<dbReference type="Proteomes" id="UP000054532">
    <property type="component" value="Unassembled WGS sequence"/>
</dbReference>
<proteinExistence type="predicted"/>
<protein>
    <submittedName>
        <fullName evidence="1">Uncharacterized protein</fullName>
    </submittedName>
</protein>
<organism evidence="1">
    <name type="scientific">Phytophthora nicotianae</name>
    <name type="common">Potato buckeye rot agent</name>
    <name type="synonym">Phytophthora parasitica</name>
    <dbReference type="NCBI Taxonomy" id="4792"/>
    <lineage>
        <taxon>Eukaryota</taxon>
        <taxon>Sar</taxon>
        <taxon>Stramenopiles</taxon>
        <taxon>Oomycota</taxon>
        <taxon>Peronosporomycetes</taxon>
        <taxon>Peronosporales</taxon>
        <taxon>Peronosporaceae</taxon>
        <taxon>Phytophthora</taxon>
    </lineage>
</organism>
<gene>
    <name evidence="1" type="ORF">L914_02756</name>
</gene>
<evidence type="ECO:0000313" key="1">
    <source>
        <dbReference type="EMBL" id="ETM53796.1"/>
    </source>
</evidence>
<reference evidence="1" key="1">
    <citation type="submission" date="2013-11" db="EMBL/GenBank/DDBJ databases">
        <title>The Genome Sequence of Phytophthora parasitica IAC_01/95.</title>
        <authorList>
            <consortium name="The Broad Institute Genomics Platform"/>
            <person name="Russ C."/>
            <person name="Tyler B."/>
            <person name="Panabieres F."/>
            <person name="Shan W."/>
            <person name="Tripathy S."/>
            <person name="Grunwald N."/>
            <person name="Machado M."/>
            <person name="Johnson C.S."/>
            <person name="Arredondo F."/>
            <person name="Hong C."/>
            <person name="Coffey M."/>
            <person name="Young S.K."/>
            <person name="Zeng Q."/>
            <person name="Gargeya S."/>
            <person name="Fitzgerald M."/>
            <person name="Abouelleil A."/>
            <person name="Alvarado L."/>
            <person name="Chapman S.B."/>
            <person name="Gainer-Dewar J."/>
            <person name="Goldberg J."/>
            <person name="Griggs A."/>
            <person name="Gujja S."/>
            <person name="Hansen M."/>
            <person name="Howarth C."/>
            <person name="Imamovic A."/>
            <person name="Ireland A."/>
            <person name="Larimer J."/>
            <person name="McCowan C."/>
            <person name="Murphy C."/>
            <person name="Pearson M."/>
            <person name="Poon T.W."/>
            <person name="Priest M."/>
            <person name="Roberts A."/>
            <person name="Saif S."/>
            <person name="Shea T."/>
            <person name="Sykes S."/>
            <person name="Wortman J."/>
            <person name="Nusbaum C."/>
            <person name="Birren B."/>
        </authorList>
    </citation>
    <scope>NUCLEOTIDE SEQUENCE [LARGE SCALE GENOMIC DNA]</scope>
    <source>
        <strain evidence="1">IAC_01/95</strain>
    </source>
</reference>